<dbReference type="STRING" id="1720063.SAMN05216217_11849"/>
<evidence type="ECO:0000256" key="4">
    <source>
        <dbReference type="ARBA" id="ARBA00023136"/>
    </source>
</evidence>
<dbReference type="SUPFAM" id="SSF58104">
    <property type="entry name" value="Methyl-accepting chemotaxis protein (MCP) signaling domain"/>
    <property type="match status" value="1"/>
</dbReference>
<feature type="transmembrane region" description="Helical" evidence="8">
    <location>
        <begin position="317"/>
        <end position="337"/>
    </location>
</feature>
<dbReference type="AlphaFoldDB" id="A0A1I4U7U1"/>
<keyword evidence="3 8" id="KW-1133">Transmembrane helix</keyword>
<keyword evidence="12" id="KW-1185">Reference proteome</keyword>
<keyword evidence="4 8" id="KW-0472">Membrane</keyword>
<dbReference type="FunFam" id="1.10.287.950:FF:000001">
    <property type="entry name" value="Methyl-accepting chemotaxis sensory transducer"/>
    <property type="match status" value="1"/>
</dbReference>
<proteinExistence type="inferred from homology"/>
<keyword evidence="2 8" id="KW-0812">Transmembrane</keyword>
<evidence type="ECO:0000256" key="7">
    <source>
        <dbReference type="PROSITE-ProRule" id="PRU00284"/>
    </source>
</evidence>
<protein>
    <submittedName>
        <fullName evidence="11">Methyl-accepting chemotaxis protein</fullName>
    </submittedName>
</protein>
<evidence type="ECO:0000259" key="9">
    <source>
        <dbReference type="PROSITE" id="PS50111"/>
    </source>
</evidence>
<dbReference type="OrthoDB" id="5694686at2"/>
<accession>A0A1I4U7U1</accession>
<dbReference type="Gene3D" id="1.10.287.950">
    <property type="entry name" value="Methyl-accepting chemotaxis protein"/>
    <property type="match status" value="1"/>
</dbReference>
<evidence type="ECO:0000256" key="5">
    <source>
        <dbReference type="ARBA" id="ARBA00023224"/>
    </source>
</evidence>
<feature type="domain" description="HAMP" evidence="10">
    <location>
        <begin position="338"/>
        <end position="390"/>
    </location>
</feature>
<gene>
    <name evidence="11" type="ORF">SAMN05216217_11849</name>
</gene>
<dbReference type="PRINTS" id="PR00260">
    <property type="entry name" value="CHEMTRNSDUCR"/>
</dbReference>
<dbReference type="EMBL" id="FOUI01000018">
    <property type="protein sequence ID" value="SFM85017.1"/>
    <property type="molecule type" value="Genomic_DNA"/>
</dbReference>
<evidence type="ECO:0000256" key="8">
    <source>
        <dbReference type="SAM" id="Phobius"/>
    </source>
</evidence>
<organism evidence="11 12">
    <name type="scientific">Halopseudomonas yangmingensis</name>
    <dbReference type="NCBI Taxonomy" id="1720063"/>
    <lineage>
        <taxon>Bacteria</taxon>
        <taxon>Pseudomonadati</taxon>
        <taxon>Pseudomonadota</taxon>
        <taxon>Gammaproteobacteria</taxon>
        <taxon>Pseudomonadales</taxon>
        <taxon>Pseudomonadaceae</taxon>
        <taxon>Halopseudomonas</taxon>
    </lineage>
</organism>
<reference evidence="12" key="1">
    <citation type="submission" date="2016-10" db="EMBL/GenBank/DDBJ databases">
        <authorList>
            <person name="Varghese N."/>
            <person name="Submissions S."/>
        </authorList>
    </citation>
    <scope>NUCLEOTIDE SEQUENCE [LARGE SCALE GENOMIC DNA]</scope>
    <source>
        <strain evidence="12">DSM 24213</strain>
    </source>
</reference>
<dbReference type="GO" id="GO:0006935">
    <property type="term" value="P:chemotaxis"/>
    <property type="evidence" value="ECO:0007669"/>
    <property type="project" value="InterPro"/>
</dbReference>
<dbReference type="GO" id="GO:0007165">
    <property type="term" value="P:signal transduction"/>
    <property type="evidence" value="ECO:0007669"/>
    <property type="project" value="UniProtKB-KW"/>
</dbReference>
<dbReference type="InterPro" id="IPR003660">
    <property type="entry name" value="HAMP_dom"/>
</dbReference>
<dbReference type="PANTHER" id="PTHR32089:SF119">
    <property type="entry name" value="METHYL-ACCEPTING CHEMOTAXIS PROTEIN CTPL"/>
    <property type="match status" value="1"/>
</dbReference>
<dbReference type="Pfam" id="PF00672">
    <property type="entry name" value="HAMP"/>
    <property type="match status" value="1"/>
</dbReference>
<feature type="domain" description="Methyl-accepting transducer" evidence="9">
    <location>
        <begin position="395"/>
        <end position="631"/>
    </location>
</feature>
<dbReference type="InterPro" id="IPR004090">
    <property type="entry name" value="Chemotax_Me-accpt_rcpt"/>
</dbReference>
<evidence type="ECO:0000313" key="12">
    <source>
        <dbReference type="Proteomes" id="UP000243629"/>
    </source>
</evidence>
<evidence type="ECO:0000256" key="2">
    <source>
        <dbReference type="ARBA" id="ARBA00022692"/>
    </source>
</evidence>
<evidence type="ECO:0000259" key="10">
    <source>
        <dbReference type="PROSITE" id="PS50885"/>
    </source>
</evidence>
<dbReference type="SMART" id="SM00304">
    <property type="entry name" value="HAMP"/>
    <property type="match status" value="1"/>
</dbReference>
<dbReference type="PROSITE" id="PS50885">
    <property type="entry name" value="HAMP"/>
    <property type="match status" value="1"/>
</dbReference>
<dbReference type="SMART" id="SM00283">
    <property type="entry name" value="MA"/>
    <property type="match status" value="1"/>
</dbReference>
<evidence type="ECO:0000313" key="11">
    <source>
        <dbReference type="EMBL" id="SFM85017.1"/>
    </source>
</evidence>
<dbReference type="GO" id="GO:0016020">
    <property type="term" value="C:membrane"/>
    <property type="evidence" value="ECO:0007669"/>
    <property type="project" value="UniProtKB-SubCell"/>
</dbReference>
<dbReference type="InterPro" id="IPR004089">
    <property type="entry name" value="MCPsignal_dom"/>
</dbReference>
<feature type="transmembrane region" description="Helical" evidence="8">
    <location>
        <begin position="21"/>
        <end position="40"/>
    </location>
</feature>
<sequence length="669" mass="73009">MAHILAPGIALLGRLRYRSKFVLVSLIFLVPLSVMAWQLLSGLNERIAFTERERGALVQLQQLRITLDKLQRHRGMSTALLAGQDSFAEPLRALRSELDADIDVLRSLPLHELPAAHAFLSGWPQLTAELPRLQSDQGFVRHTELITLIRELAMQMAAEEQLLLDPELESYYLIGLLVNDLPQLVEAMGQSRALGSSMLSRGSRDGEVLQRLGINRHVVEQGLGSFDRSLEQVFRHNPALREQLGDLGRQAAETVAEFNRLLGEQVIEAQGAISADQLFTASTAAIDQIYAVYDRTLPSVDTLLLQRLQQDKWLRNMIVLVMLAVLLGMLYLFAAFYQDVITTIARLQQLSERLGEGDLRSRCEVRSRDELADVAHSLNRMAADFENLIRNVVDSTAMVAAAAEELSTVTLETADGVARQRAETEQVVSAVTELSCAAREVAQNTLLAADSADQASQQAQHGQQLLGQALDKVNALATEMSGASRMIQDLASKSESIGSVMQVINGIAEQTGLLALNAAIEAARAGDSGRGFAVVADEVRALAGRTRISTEEIRQMIEALQGDTRVTVEVNQRGLAQSADTQQLVDSACESLVGILRMVAAINEMTVQIATASEEQTAVVEDINRSMLVIAESVERSAVASEQTAESSRGLSELAQQLMLMTNRFQLGG</sequence>
<name>A0A1I4U7U1_9GAMM</name>
<dbReference type="CDD" id="cd11386">
    <property type="entry name" value="MCP_signal"/>
    <property type="match status" value="1"/>
</dbReference>
<dbReference type="Proteomes" id="UP000243629">
    <property type="component" value="Unassembled WGS sequence"/>
</dbReference>
<keyword evidence="5 7" id="KW-0807">Transducer</keyword>
<comment type="similarity">
    <text evidence="6">Belongs to the methyl-accepting chemotaxis (MCP) protein family.</text>
</comment>
<comment type="subcellular location">
    <subcellularLocation>
        <location evidence="1">Membrane</location>
        <topology evidence="1">Multi-pass membrane protein</topology>
    </subcellularLocation>
</comment>
<dbReference type="Pfam" id="PF00015">
    <property type="entry name" value="MCPsignal"/>
    <property type="match status" value="1"/>
</dbReference>
<evidence type="ECO:0000256" key="1">
    <source>
        <dbReference type="ARBA" id="ARBA00004141"/>
    </source>
</evidence>
<dbReference type="RefSeq" id="WP_093478576.1">
    <property type="nucleotide sequence ID" value="NZ_FOUI01000018.1"/>
</dbReference>
<dbReference type="GO" id="GO:0004888">
    <property type="term" value="F:transmembrane signaling receptor activity"/>
    <property type="evidence" value="ECO:0007669"/>
    <property type="project" value="InterPro"/>
</dbReference>
<evidence type="ECO:0000256" key="3">
    <source>
        <dbReference type="ARBA" id="ARBA00022989"/>
    </source>
</evidence>
<dbReference type="CDD" id="cd06225">
    <property type="entry name" value="HAMP"/>
    <property type="match status" value="1"/>
</dbReference>
<dbReference type="PANTHER" id="PTHR32089">
    <property type="entry name" value="METHYL-ACCEPTING CHEMOTAXIS PROTEIN MCPB"/>
    <property type="match status" value="1"/>
</dbReference>
<evidence type="ECO:0000256" key="6">
    <source>
        <dbReference type="ARBA" id="ARBA00029447"/>
    </source>
</evidence>
<dbReference type="PROSITE" id="PS50111">
    <property type="entry name" value="CHEMOTAXIS_TRANSDUC_2"/>
    <property type="match status" value="1"/>
</dbReference>